<gene>
    <name evidence="1" type="ORF">PM001_LOCUS20468</name>
</gene>
<reference evidence="1" key="1">
    <citation type="submission" date="2024-01" db="EMBL/GenBank/DDBJ databases">
        <authorList>
            <person name="Webb A."/>
        </authorList>
    </citation>
    <scope>NUCLEOTIDE SEQUENCE</scope>
    <source>
        <strain evidence="1">Pm1</strain>
    </source>
</reference>
<dbReference type="EMBL" id="CAKLBY020000221">
    <property type="protein sequence ID" value="CAK7935318.1"/>
    <property type="molecule type" value="Genomic_DNA"/>
</dbReference>
<dbReference type="Proteomes" id="UP001162060">
    <property type="component" value="Unassembled WGS sequence"/>
</dbReference>
<dbReference type="AlphaFoldDB" id="A0AAV1UNL8"/>
<accession>A0AAV1UNL8</accession>
<evidence type="ECO:0000313" key="1">
    <source>
        <dbReference type="EMBL" id="CAK7935318.1"/>
    </source>
</evidence>
<comment type="caution">
    <text evidence="1">The sequence shown here is derived from an EMBL/GenBank/DDBJ whole genome shotgun (WGS) entry which is preliminary data.</text>
</comment>
<evidence type="ECO:0000313" key="2">
    <source>
        <dbReference type="Proteomes" id="UP001162060"/>
    </source>
</evidence>
<name>A0AAV1UNL8_9STRA</name>
<organism evidence="1 2">
    <name type="scientific">Peronospora matthiolae</name>
    <dbReference type="NCBI Taxonomy" id="2874970"/>
    <lineage>
        <taxon>Eukaryota</taxon>
        <taxon>Sar</taxon>
        <taxon>Stramenopiles</taxon>
        <taxon>Oomycota</taxon>
        <taxon>Peronosporomycetes</taxon>
        <taxon>Peronosporales</taxon>
        <taxon>Peronosporaceae</taxon>
        <taxon>Peronospora</taxon>
    </lineage>
</organism>
<protein>
    <submittedName>
        <fullName evidence="1">Uncharacterized protein</fullName>
    </submittedName>
</protein>
<proteinExistence type="predicted"/>
<sequence length="53" mass="5919">MSRHFSPTASRSDHDEALVLNLKAAVLNVVPAVVQQLYTQTYEIARPVARKLL</sequence>